<evidence type="ECO:0000256" key="2">
    <source>
        <dbReference type="SAM" id="MobiDB-lite"/>
    </source>
</evidence>
<comment type="caution">
    <text evidence="3">The sequence shown here is derived from an EMBL/GenBank/DDBJ whole genome shotgun (WGS) entry which is preliminary data.</text>
</comment>
<reference evidence="3 4" key="1">
    <citation type="journal article" date="2023" name="bioRxiv">
        <title>Conserved and derived expression patterns and positive selection on dental genes reveal complex evolutionary context of ever-growing rodent molars.</title>
        <authorList>
            <person name="Calamari Z.T."/>
            <person name="Song A."/>
            <person name="Cohen E."/>
            <person name="Akter M."/>
            <person name="Roy R.D."/>
            <person name="Hallikas O."/>
            <person name="Christensen M.M."/>
            <person name="Li P."/>
            <person name="Marangoni P."/>
            <person name="Jernvall J."/>
            <person name="Klein O.D."/>
        </authorList>
    </citation>
    <scope>NUCLEOTIDE SEQUENCE [LARGE SCALE GENOMIC DNA]</scope>
    <source>
        <strain evidence="3">V071</strain>
    </source>
</reference>
<proteinExistence type="predicted"/>
<feature type="coiled-coil region" evidence="1">
    <location>
        <begin position="678"/>
        <end position="705"/>
    </location>
</feature>
<feature type="region of interest" description="Disordered" evidence="2">
    <location>
        <begin position="506"/>
        <end position="526"/>
    </location>
</feature>
<gene>
    <name evidence="3" type="ORF">U0070_020721</name>
</gene>
<feature type="coiled-coil region" evidence="1">
    <location>
        <begin position="375"/>
        <end position="449"/>
    </location>
</feature>
<feature type="non-terminal residue" evidence="3">
    <location>
        <position position="1"/>
    </location>
</feature>
<feature type="compositionally biased region" description="Basic and acidic residues" evidence="2">
    <location>
        <begin position="506"/>
        <end position="519"/>
    </location>
</feature>
<feature type="coiled-coil region" evidence="1">
    <location>
        <begin position="34"/>
        <end position="61"/>
    </location>
</feature>
<feature type="coiled-coil region" evidence="1">
    <location>
        <begin position="126"/>
        <end position="155"/>
    </location>
</feature>
<feature type="coiled-coil region" evidence="1">
    <location>
        <begin position="302"/>
        <end position="343"/>
    </location>
</feature>
<evidence type="ECO:0000313" key="3">
    <source>
        <dbReference type="EMBL" id="KAK7802326.1"/>
    </source>
</evidence>
<keyword evidence="1" id="KW-0175">Coiled coil</keyword>
<sequence length="801" mass="92277">TLEENADHHLEVFKDLGGKCDTQDESTNGICAMKLKLNEVKEELAQTKEELLRAQEELKSRGMNQTVWFKGSRHQVSKSACNEMVAMPKDIRMQTHPEKKRFNEGELQQGEPPAKKGLILLVHLSLEIKENENELKSEMVEKAELNEQVVSLQQLCFAEEKNLSLRTKVEQIQARYDSTVAELLTHRSMNQEQEKRILKLSQKMKTAKKKASQATLLCLQDLSNGLEGDNLLNTSLQLPGNDLSSKGVKEYYIQELVGKVPSTLKNCKKCIHLGVQVQLVAARDQAPSELTRNVMCYKESAILKLEASLKELEATHQDYINSTKDLNEKEIKLKEEITQLANNLHTMKHSRKKREINRQKTEKLKEELAANHVLTQNLQANLQRKEEDYAELKENLTDAKKEIEQKEVSVMHDEDKLLRIKINELEKRKNQYSQEIEITQQTSQLLKEQLNNHKWKKLYNKKVVEVMRLTLEEQEQTQVEQDPVLEAKLEEAAWLAKELDKWKEKFQDQEARSNERSNEDPVEDTDALRKKLSKLQDELQKFKEKYKADRKKWLEEKVILTTQAKEAENLRNREMKKHDEDREHCLKLQNEVETLRLQLAERTCHLQNCGGADEGGALHSKHKDKGVQQWNRAAAESAGPENQTGNLKPEHNSLFDLGPNRMAVKHPGCALPVTTNTTKAWKRKCDEIEEDLLKCENKNSTLRNNMQLPASEHRNSSMKKDQKVSLCPSSKKTYSLWSQASICRHNLEQIEGAIKKFGDFLQPSPTTLQSKAKKIIVTMSSPKNQIKKPCLSQKNANRNYT</sequence>
<dbReference type="EMBL" id="JBBHLL010000467">
    <property type="protein sequence ID" value="KAK7802326.1"/>
    <property type="molecule type" value="Genomic_DNA"/>
</dbReference>
<organism evidence="3 4">
    <name type="scientific">Myodes glareolus</name>
    <name type="common">Bank vole</name>
    <name type="synonym">Clethrionomys glareolus</name>
    <dbReference type="NCBI Taxonomy" id="447135"/>
    <lineage>
        <taxon>Eukaryota</taxon>
        <taxon>Metazoa</taxon>
        <taxon>Chordata</taxon>
        <taxon>Craniata</taxon>
        <taxon>Vertebrata</taxon>
        <taxon>Euteleostomi</taxon>
        <taxon>Mammalia</taxon>
        <taxon>Eutheria</taxon>
        <taxon>Euarchontoglires</taxon>
        <taxon>Glires</taxon>
        <taxon>Rodentia</taxon>
        <taxon>Myomorpha</taxon>
        <taxon>Muroidea</taxon>
        <taxon>Cricetidae</taxon>
        <taxon>Arvicolinae</taxon>
        <taxon>Myodes</taxon>
    </lineage>
</organism>
<dbReference type="Proteomes" id="UP001488838">
    <property type="component" value="Unassembled WGS sequence"/>
</dbReference>
<protein>
    <submittedName>
        <fullName evidence="3">Uncharacterized protein</fullName>
    </submittedName>
</protein>
<name>A0AAW0HM34_MYOGA</name>
<evidence type="ECO:0000313" key="4">
    <source>
        <dbReference type="Proteomes" id="UP001488838"/>
    </source>
</evidence>
<keyword evidence="4" id="KW-1185">Reference proteome</keyword>
<accession>A0AAW0HM34</accession>
<dbReference type="AlphaFoldDB" id="A0AAW0HM34"/>
<evidence type="ECO:0000256" key="1">
    <source>
        <dbReference type="SAM" id="Coils"/>
    </source>
</evidence>